<evidence type="ECO:0000313" key="2">
    <source>
        <dbReference type="Proteomes" id="UP001190700"/>
    </source>
</evidence>
<proteinExistence type="predicted"/>
<gene>
    <name evidence="1" type="ORF">CYMTET_13634</name>
</gene>
<reference evidence="1 2" key="1">
    <citation type="journal article" date="2015" name="Genome Biol. Evol.">
        <title>Comparative Genomics of a Bacterivorous Green Alga Reveals Evolutionary Causalities and Consequences of Phago-Mixotrophic Mode of Nutrition.</title>
        <authorList>
            <person name="Burns J.A."/>
            <person name="Paasch A."/>
            <person name="Narechania A."/>
            <person name="Kim E."/>
        </authorList>
    </citation>
    <scope>NUCLEOTIDE SEQUENCE [LARGE SCALE GENOMIC DNA]</scope>
    <source>
        <strain evidence="1 2">PLY_AMNH</strain>
    </source>
</reference>
<keyword evidence="2" id="KW-1185">Reference proteome</keyword>
<name>A0AAE0GI33_9CHLO</name>
<sequence>MVPGNTHLVAACGCSEPESQKLTSTQECEAVCMECGYLLGSAPLMFDQGVGCTGPMYDGPRAKKGRCLAEKIGKPKTNVHYQRMRNQWYAEFESSAHTFGSVHTRLFNYMLRISLLIWAKCVRDDEWMRGDVKFKELGMSDMWKTLCMMDEKARTTSRFESTRDSAAYNEHVRRQLDRVDEEPEDDGSRWTYTQCFTDFINCSKCADSDTKMQHKRFVNTIRSLMRYRTLTNIAKHLGNDDFERITVEELGRTALK</sequence>
<dbReference type="Proteomes" id="UP001190700">
    <property type="component" value="Unassembled WGS sequence"/>
</dbReference>
<evidence type="ECO:0000313" key="1">
    <source>
        <dbReference type="EMBL" id="KAK3278427.1"/>
    </source>
</evidence>
<organism evidence="1 2">
    <name type="scientific">Cymbomonas tetramitiformis</name>
    <dbReference type="NCBI Taxonomy" id="36881"/>
    <lineage>
        <taxon>Eukaryota</taxon>
        <taxon>Viridiplantae</taxon>
        <taxon>Chlorophyta</taxon>
        <taxon>Pyramimonadophyceae</taxon>
        <taxon>Pyramimonadales</taxon>
        <taxon>Pyramimonadaceae</taxon>
        <taxon>Cymbomonas</taxon>
    </lineage>
</organism>
<dbReference type="AlphaFoldDB" id="A0AAE0GI33"/>
<comment type="caution">
    <text evidence="1">The sequence shown here is derived from an EMBL/GenBank/DDBJ whole genome shotgun (WGS) entry which is preliminary data.</text>
</comment>
<dbReference type="EMBL" id="LGRX02005440">
    <property type="protein sequence ID" value="KAK3278427.1"/>
    <property type="molecule type" value="Genomic_DNA"/>
</dbReference>
<protein>
    <submittedName>
        <fullName evidence="1">Uncharacterized protein</fullName>
    </submittedName>
</protein>
<accession>A0AAE0GI33</accession>